<feature type="chain" id="PRO_5001633714" evidence="2">
    <location>
        <begin position="28"/>
        <end position="362"/>
    </location>
</feature>
<dbReference type="GeneID" id="24135022"/>
<dbReference type="Proteomes" id="UP000030745">
    <property type="component" value="Unassembled WGS sequence"/>
</dbReference>
<feature type="region of interest" description="Disordered" evidence="1">
    <location>
        <begin position="329"/>
        <end position="362"/>
    </location>
</feature>
<keyword evidence="4" id="KW-1185">Reference proteome</keyword>
<dbReference type="OrthoDB" id="128513at2759"/>
<proteinExistence type="predicted"/>
<dbReference type="KEGG" id="spar:SPRG_13121"/>
<sequence length="362" mass="38964">MLPDTQFAMAMVLASLLLVTSLPLVIAATGNSSTHLVPYYTDPATYAALLQTSSSRSCAFGSFPCLDGSTACIDPLGFAGCVFDTLTTITLDTIAPSFFSMVQDFTDDPVKFAVDFANETVTSAVNNLIECRKVLSGEPPSCSQLASFKSCVDTASLTLSVAKIGAKGLAKKAIKRIDDGLGKVSKVTGFVNDQCKTGCKTGECSGESLEYREPPGCQCKSLMLDARDQYHFTTTPSDCATNAALFVIDEYGDKKLDDKVHFPYMGCYVGTEDEPSDWRNCSKAYASSMFPGAVFVRCVDQFGKQRNLQREQAQVLILLGPAAYYLHKKSEKKEKQTTTDVKPTEGSAPHVAASVDPTPPRV</sequence>
<dbReference type="EMBL" id="KK583278">
    <property type="protein sequence ID" value="KDO21939.1"/>
    <property type="molecule type" value="Genomic_DNA"/>
</dbReference>
<dbReference type="OMA" id="CIDAVPF"/>
<name>A0A067BTS0_SAPPC</name>
<dbReference type="AlphaFoldDB" id="A0A067BTS0"/>
<organism evidence="3 4">
    <name type="scientific">Saprolegnia parasitica (strain CBS 223.65)</name>
    <dbReference type="NCBI Taxonomy" id="695850"/>
    <lineage>
        <taxon>Eukaryota</taxon>
        <taxon>Sar</taxon>
        <taxon>Stramenopiles</taxon>
        <taxon>Oomycota</taxon>
        <taxon>Saprolegniomycetes</taxon>
        <taxon>Saprolegniales</taxon>
        <taxon>Saprolegniaceae</taxon>
        <taxon>Saprolegnia</taxon>
    </lineage>
</organism>
<evidence type="ECO:0000313" key="4">
    <source>
        <dbReference type="Proteomes" id="UP000030745"/>
    </source>
</evidence>
<gene>
    <name evidence="3" type="ORF">SPRG_13121</name>
</gene>
<protein>
    <submittedName>
        <fullName evidence="3">Uncharacterized protein</fullName>
    </submittedName>
</protein>
<dbReference type="RefSeq" id="XP_012207380.1">
    <property type="nucleotide sequence ID" value="XM_012351990.1"/>
</dbReference>
<keyword evidence="2" id="KW-0732">Signal</keyword>
<evidence type="ECO:0000256" key="2">
    <source>
        <dbReference type="SAM" id="SignalP"/>
    </source>
</evidence>
<accession>A0A067BTS0</accession>
<evidence type="ECO:0000313" key="3">
    <source>
        <dbReference type="EMBL" id="KDO21939.1"/>
    </source>
</evidence>
<reference evidence="3 4" key="1">
    <citation type="journal article" date="2013" name="PLoS Genet.">
        <title>Distinctive expansion of potential virulence genes in the genome of the oomycete fish pathogen Saprolegnia parasitica.</title>
        <authorList>
            <person name="Jiang R.H."/>
            <person name="de Bruijn I."/>
            <person name="Haas B.J."/>
            <person name="Belmonte R."/>
            <person name="Lobach L."/>
            <person name="Christie J."/>
            <person name="van den Ackerveken G."/>
            <person name="Bottin A."/>
            <person name="Bulone V."/>
            <person name="Diaz-Moreno S.M."/>
            <person name="Dumas B."/>
            <person name="Fan L."/>
            <person name="Gaulin E."/>
            <person name="Govers F."/>
            <person name="Grenville-Briggs L.J."/>
            <person name="Horner N.R."/>
            <person name="Levin J.Z."/>
            <person name="Mammella M."/>
            <person name="Meijer H.J."/>
            <person name="Morris P."/>
            <person name="Nusbaum C."/>
            <person name="Oome S."/>
            <person name="Phillips A.J."/>
            <person name="van Rooyen D."/>
            <person name="Rzeszutek E."/>
            <person name="Saraiva M."/>
            <person name="Secombes C.J."/>
            <person name="Seidl M.F."/>
            <person name="Snel B."/>
            <person name="Stassen J.H."/>
            <person name="Sykes S."/>
            <person name="Tripathy S."/>
            <person name="van den Berg H."/>
            <person name="Vega-Arreguin J.C."/>
            <person name="Wawra S."/>
            <person name="Young S.K."/>
            <person name="Zeng Q."/>
            <person name="Dieguez-Uribeondo J."/>
            <person name="Russ C."/>
            <person name="Tyler B.M."/>
            <person name="van West P."/>
        </authorList>
    </citation>
    <scope>NUCLEOTIDE SEQUENCE [LARGE SCALE GENOMIC DNA]</scope>
    <source>
        <strain evidence="3 4">CBS 223.65</strain>
    </source>
</reference>
<evidence type="ECO:0000256" key="1">
    <source>
        <dbReference type="SAM" id="MobiDB-lite"/>
    </source>
</evidence>
<feature type="signal peptide" evidence="2">
    <location>
        <begin position="1"/>
        <end position="27"/>
    </location>
</feature>
<dbReference type="VEuPathDB" id="FungiDB:SPRG_13121"/>